<dbReference type="Pfam" id="PF05050">
    <property type="entry name" value="Methyltransf_21"/>
    <property type="match status" value="1"/>
</dbReference>
<dbReference type="RefSeq" id="WP_137668083.1">
    <property type="nucleotide sequence ID" value="NZ_BJCE01000115.1"/>
</dbReference>
<sequence length="296" mass="32922">MFFLNNTLNFLISHPLSSSKPWKALINFVHWQLHYRLANQSLSAFVFRFVENTNIIIRGGETGATGNIYVGVHEFVDMCLILHFLSKDDLFFDIGANIGSYSLLAGGVSNASVIALEPVSNTFHKLIENIGINNLHDQVKCFQYAVGSSISQGVISTDAGCQNQILSDSITHLTNKTELVNITTIDELSKIYGFPSAIKIDVEGYEDQAFAGALETLNNQTLSLIVIETVSPALHDKLTQTGFIKVFYNPYTREILSNPVASLKPGNNIYIRNRNFVNQKVAQSPAYFIHNMDIRI</sequence>
<dbReference type="AlphaFoldDB" id="A0A480A3K7"/>
<evidence type="ECO:0000313" key="2">
    <source>
        <dbReference type="EMBL" id="GCL38088.1"/>
    </source>
</evidence>
<evidence type="ECO:0000313" key="3">
    <source>
        <dbReference type="Proteomes" id="UP000300142"/>
    </source>
</evidence>
<reference evidence="3" key="1">
    <citation type="submission" date="2019-02" db="EMBL/GenBank/DDBJ databases">
        <title>Draft genome sequence of Sphaerospermopsis reniformis NIES-1949.</title>
        <authorList>
            <person name="Yamaguchi H."/>
            <person name="Suzuki S."/>
            <person name="Kawachi M."/>
        </authorList>
    </citation>
    <scope>NUCLEOTIDE SEQUENCE [LARGE SCALE GENOMIC DNA]</scope>
    <source>
        <strain evidence="3">NIES-1949</strain>
    </source>
</reference>
<dbReference type="PANTHER" id="PTHR34203">
    <property type="entry name" value="METHYLTRANSFERASE, FKBM FAMILY PROTEIN"/>
    <property type="match status" value="1"/>
</dbReference>
<proteinExistence type="predicted"/>
<dbReference type="InterPro" id="IPR029063">
    <property type="entry name" value="SAM-dependent_MTases_sf"/>
</dbReference>
<keyword evidence="2" id="KW-0489">Methyltransferase</keyword>
<dbReference type="SUPFAM" id="SSF53335">
    <property type="entry name" value="S-adenosyl-L-methionine-dependent methyltransferases"/>
    <property type="match status" value="1"/>
</dbReference>
<dbReference type="PANTHER" id="PTHR34203:SF15">
    <property type="entry name" value="SLL1173 PROTEIN"/>
    <property type="match status" value="1"/>
</dbReference>
<dbReference type="Gene3D" id="3.40.50.150">
    <property type="entry name" value="Vaccinia Virus protein VP39"/>
    <property type="match status" value="1"/>
</dbReference>
<keyword evidence="3" id="KW-1185">Reference proteome</keyword>
<protein>
    <submittedName>
        <fullName evidence="2">Methyltransferase, FkbM family protein</fullName>
    </submittedName>
</protein>
<organism evidence="2 3">
    <name type="scientific">Sphaerospermopsis reniformis</name>
    <dbReference type="NCBI Taxonomy" id="531300"/>
    <lineage>
        <taxon>Bacteria</taxon>
        <taxon>Bacillati</taxon>
        <taxon>Cyanobacteriota</taxon>
        <taxon>Cyanophyceae</taxon>
        <taxon>Nostocales</taxon>
        <taxon>Aphanizomenonaceae</taxon>
        <taxon>Sphaerospermopsis</taxon>
    </lineage>
</organism>
<dbReference type="InterPro" id="IPR006342">
    <property type="entry name" value="FkbM_mtfrase"/>
</dbReference>
<gene>
    <name evidence="2" type="ORF">SR1949_32010</name>
</gene>
<dbReference type="NCBIfam" id="TIGR01444">
    <property type="entry name" value="fkbM_fam"/>
    <property type="match status" value="1"/>
</dbReference>
<dbReference type="Proteomes" id="UP000300142">
    <property type="component" value="Unassembled WGS sequence"/>
</dbReference>
<dbReference type="InterPro" id="IPR052514">
    <property type="entry name" value="SAM-dependent_MTase"/>
</dbReference>
<name>A0A480A3K7_9CYAN</name>
<feature type="domain" description="Methyltransferase FkbM" evidence="1">
    <location>
        <begin position="93"/>
        <end position="229"/>
    </location>
</feature>
<evidence type="ECO:0000259" key="1">
    <source>
        <dbReference type="Pfam" id="PF05050"/>
    </source>
</evidence>
<dbReference type="GO" id="GO:0008168">
    <property type="term" value="F:methyltransferase activity"/>
    <property type="evidence" value="ECO:0007669"/>
    <property type="project" value="UniProtKB-KW"/>
</dbReference>
<comment type="caution">
    <text evidence="2">The sequence shown here is derived from an EMBL/GenBank/DDBJ whole genome shotgun (WGS) entry which is preliminary data.</text>
</comment>
<accession>A0A480A3K7</accession>
<keyword evidence="2" id="KW-0808">Transferase</keyword>
<dbReference type="GO" id="GO:0032259">
    <property type="term" value="P:methylation"/>
    <property type="evidence" value="ECO:0007669"/>
    <property type="project" value="UniProtKB-KW"/>
</dbReference>
<dbReference type="EMBL" id="BJCE01000115">
    <property type="protein sequence ID" value="GCL38088.1"/>
    <property type="molecule type" value="Genomic_DNA"/>
</dbReference>